<evidence type="ECO:0000313" key="7">
    <source>
        <dbReference type="EMBL" id="CRZ10028.1"/>
    </source>
</evidence>
<reference evidence="7" key="1">
    <citation type="submission" date="2015-04" db="EMBL/GenBank/DDBJ databases">
        <title>The genome sequence of the plant pathogenic Rhizarian Plasmodiophora brassicae reveals insights in its biotrophic life cycle and the origin of chitin synthesis.</title>
        <authorList>
            <person name="Schwelm A."/>
            <person name="Fogelqvist J."/>
            <person name="Knaust A."/>
            <person name="Julke S."/>
            <person name="Lilja T."/>
            <person name="Dhandapani V."/>
            <person name="Bonilla-Rosso G."/>
            <person name="Karlsson M."/>
            <person name="Shevchenko A."/>
            <person name="Choi S.R."/>
            <person name="Kim H.G."/>
            <person name="Park J.Y."/>
            <person name="Lim Y.P."/>
            <person name="Ludwig-Muller J."/>
            <person name="Dixelius C."/>
        </authorList>
    </citation>
    <scope>NUCLEOTIDE SEQUENCE</scope>
    <source>
        <tissue evidence="7">Potato root galls</tissue>
    </source>
</reference>
<keyword evidence="2" id="KW-0055">Arginine biosynthesis</keyword>
<feature type="domain" description="Semialdehyde dehydrogenase NAD-binding" evidence="6">
    <location>
        <begin position="65"/>
        <end position="166"/>
    </location>
</feature>
<dbReference type="SMART" id="SM00859">
    <property type="entry name" value="Semialdhyde_dh"/>
    <property type="match status" value="1"/>
</dbReference>
<accession>A0A0H5R7E6</accession>
<name>A0A0H5R7E6_9EUKA</name>
<dbReference type="Pfam" id="PF01118">
    <property type="entry name" value="Semialdhyde_dh"/>
    <property type="match status" value="1"/>
</dbReference>
<evidence type="ECO:0000256" key="1">
    <source>
        <dbReference type="ARBA" id="ARBA00022490"/>
    </source>
</evidence>
<dbReference type="GO" id="GO:0006526">
    <property type="term" value="P:L-arginine biosynthetic process"/>
    <property type="evidence" value="ECO:0007669"/>
    <property type="project" value="UniProtKB-KW"/>
</dbReference>
<proteinExistence type="inferred from homology"/>
<evidence type="ECO:0000256" key="3">
    <source>
        <dbReference type="ARBA" id="ARBA00022605"/>
    </source>
</evidence>
<dbReference type="SUPFAM" id="SSF55347">
    <property type="entry name" value="Glyceraldehyde-3-phosphate dehydrogenase-like, C-terminal domain"/>
    <property type="match status" value="1"/>
</dbReference>
<dbReference type="InterPro" id="IPR010136">
    <property type="entry name" value="AGPR_type-2"/>
</dbReference>
<dbReference type="InterPro" id="IPR058924">
    <property type="entry name" value="AGPR_dimerisation_dom"/>
</dbReference>
<dbReference type="InterPro" id="IPR036291">
    <property type="entry name" value="NAD(P)-bd_dom_sf"/>
</dbReference>
<keyword evidence="4" id="KW-0521">NADP</keyword>
<dbReference type="PANTHER" id="PTHR32338">
    <property type="entry name" value="N-ACETYL-GAMMA-GLUTAMYL-PHOSPHATE REDUCTASE, CHLOROPLASTIC-RELATED-RELATED"/>
    <property type="match status" value="1"/>
</dbReference>
<dbReference type="GO" id="GO:0005737">
    <property type="term" value="C:cytoplasm"/>
    <property type="evidence" value="ECO:0007669"/>
    <property type="project" value="InterPro"/>
</dbReference>
<dbReference type="PANTHER" id="PTHR32338:SF10">
    <property type="entry name" value="N-ACETYL-GAMMA-GLUTAMYL-PHOSPHATE REDUCTASE, CHLOROPLASTIC-RELATED"/>
    <property type="match status" value="1"/>
</dbReference>
<keyword evidence="3" id="KW-0028">Amino-acid biosynthesis</keyword>
<dbReference type="SUPFAM" id="SSF51735">
    <property type="entry name" value="NAD(P)-binding Rossmann-fold domains"/>
    <property type="match status" value="1"/>
</dbReference>
<keyword evidence="1" id="KW-0963">Cytoplasm</keyword>
<dbReference type="Gene3D" id="3.30.360.10">
    <property type="entry name" value="Dihydrodipicolinate Reductase, domain 2"/>
    <property type="match status" value="1"/>
</dbReference>
<evidence type="ECO:0000256" key="5">
    <source>
        <dbReference type="ARBA" id="ARBA00023002"/>
    </source>
</evidence>
<dbReference type="Pfam" id="PF22698">
    <property type="entry name" value="Semialdhyde_dhC_1"/>
    <property type="match status" value="1"/>
</dbReference>
<dbReference type="CDD" id="cd17896">
    <property type="entry name" value="AGPR_2_N"/>
    <property type="match status" value="1"/>
</dbReference>
<dbReference type="EMBL" id="HACM01009586">
    <property type="protein sequence ID" value="CRZ10028.1"/>
    <property type="molecule type" value="Transcribed_RNA"/>
</dbReference>
<feature type="non-terminal residue" evidence="7">
    <location>
        <position position="1"/>
    </location>
</feature>
<dbReference type="HAMAP" id="MF_01110">
    <property type="entry name" value="ArgC_type2"/>
    <property type="match status" value="1"/>
</dbReference>
<dbReference type="NCBIfam" id="TIGR01851">
    <property type="entry name" value="argC_other"/>
    <property type="match status" value="1"/>
</dbReference>
<dbReference type="AlphaFoldDB" id="A0A0H5R7E6"/>
<keyword evidence="5" id="KW-0560">Oxidoreductase</keyword>
<evidence type="ECO:0000256" key="4">
    <source>
        <dbReference type="ARBA" id="ARBA00022857"/>
    </source>
</evidence>
<evidence type="ECO:0000259" key="6">
    <source>
        <dbReference type="SMART" id="SM00859"/>
    </source>
</evidence>
<dbReference type="InterPro" id="IPR050085">
    <property type="entry name" value="AGPR"/>
</dbReference>
<dbReference type="InterPro" id="IPR000534">
    <property type="entry name" value="Semialdehyde_DH_NAD-bd"/>
</dbReference>
<dbReference type="GO" id="GO:0003942">
    <property type="term" value="F:N-acetyl-gamma-glutamyl-phosphate reductase activity"/>
    <property type="evidence" value="ECO:0007669"/>
    <property type="project" value="InterPro"/>
</dbReference>
<evidence type="ECO:0000256" key="2">
    <source>
        <dbReference type="ARBA" id="ARBA00022571"/>
    </source>
</evidence>
<protein>
    <recommendedName>
        <fullName evidence="6">Semialdehyde dehydrogenase NAD-binding domain-containing protein</fullName>
    </recommendedName>
</protein>
<dbReference type="Gene3D" id="3.40.50.720">
    <property type="entry name" value="NAD(P)-binding Rossmann-like Domain"/>
    <property type="match status" value="1"/>
</dbReference>
<dbReference type="CDD" id="cd23935">
    <property type="entry name" value="AGPR_2_C"/>
    <property type="match status" value="1"/>
</dbReference>
<dbReference type="GO" id="GO:0051287">
    <property type="term" value="F:NAD binding"/>
    <property type="evidence" value="ECO:0007669"/>
    <property type="project" value="InterPro"/>
</dbReference>
<organism evidence="7">
    <name type="scientific">Spongospora subterranea</name>
    <dbReference type="NCBI Taxonomy" id="70186"/>
    <lineage>
        <taxon>Eukaryota</taxon>
        <taxon>Sar</taxon>
        <taxon>Rhizaria</taxon>
        <taxon>Endomyxa</taxon>
        <taxon>Phytomyxea</taxon>
        <taxon>Plasmodiophorida</taxon>
        <taxon>Plasmodiophoridae</taxon>
        <taxon>Spongospora</taxon>
    </lineage>
</organism>
<sequence length="373" mass="40941">LSPLGHRTVNCRLQYQLSSLLQHFCCSMNPSALDQNPRDSSSSTRLSPLEALQSGENLPELKRYKVYVDGQEGTTGLRIHDYLSQRTDVEIIRIDSECRRDVNARRATMNMADIVFLCLPDHAAIEASKLVDNPSTCIIDASTAHRLSPDWVYGLPELSAGQRAAMTSSKRIANPGCHATAFILLMRPLVDANIVKSSTRISANSITGYSGGGKTMIARWSDGTNRAPRPYALGLDHKHIPEMMRFTGLTVKPIFLPIVGNFHSGLAVIVSLDLYQLKTTASDIHRALEVRYADEQFVRVMPMSNPPLMENGQFDIQGAVGTNCIDLFVFADDDDEQAILVARIDNLGKGACGAAIQAMNIHLGCDEREGLLD</sequence>